<keyword evidence="1" id="KW-0472">Membrane</keyword>
<dbReference type="AlphaFoldDB" id="A0A0C5BB96"/>
<dbReference type="PATRIC" id="fig|145458.7.peg.2259"/>
<dbReference type="GeneID" id="93666357"/>
<dbReference type="Proteomes" id="UP000052979">
    <property type="component" value="Unassembled WGS sequence"/>
</dbReference>
<feature type="transmembrane region" description="Helical" evidence="1">
    <location>
        <begin position="12"/>
        <end position="34"/>
    </location>
</feature>
<keyword evidence="3" id="KW-1185">Reference proteome</keyword>
<dbReference type="EMBL" id="LBFI01000049">
    <property type="protein sequence ID" value="KKM44921.1"/>
    <property type="molecule type" value="Genomic_DNA"/>
</dbReference>
<evidence type="ECO:0000313" key="2">
    <source>
        <dbReference type="EMBL" id="KKM44921.1"/>
    </source>
</evidence>
<comment type="caution">
    <text evidence="2">The sequence shown here is derived from an EMBL/GenBank/DDBJ whole genome shotgun (WGS) entry which is preliminary data.</text>
</comment>
<evidence type="ECO:0000313" key="3">
    <source>
        <dbReference type="Proteomes" id="UP000052979"/>
    </source>
</evidence>
<evidence type="ECO:0000256" key="1">
    <source>
        <dbReference type="SAM" id="Phobius"/>
    </source>
</evidence>
<feature type="transmembrane region" description="Helical" evidence="1">
    <location>
        <begin position="78"/>
        <end position="94"/>
    </location>
</feature>
<dbReference type="STRING" id="145458.APU90_07090"/>
<keyword evidence="1" id="KW-0812">Transmembrane</keyword>
<organism evidence="2 3">
    <name type="scientific">Rathayibacter toxicus</name>
    <dbReference type="NCBI Taxonomy" id="145458"/>
    <lineage>
        <taxon>Bacteria</taxon>
        <taxon>Bacillati</taxon>
        <taxon>Actinomycetota</taxon>
        <taxon>Actinomycetes</taxon>
        <taxon>Micrococcales</taxon>
        <taxon>Microbacteriaceae</taxon>
        <taxon>Rathayibacter</taxon>
    </lineage>
</organism>
<feature type="transmembrane region" description="Helical" evidence="1">
    <location>
        <begin position="158"/>
        <end position="177"/>
    </location>
</feature>
<gene>
    <name evidence="2" type="ORF">VT73_07255</name>
</gene>
<keyword evidence="1" id="KW-1133">Transmembrane helix</keyword>
<protein>
    <submittedName>
        <fullName evidence="2">Uncharacterized protein</fullName>
    </submittedName>
</protein>
<dbReference type="RefSeq" id="WP_042734350.1">
    <property type="nucleotide sequence ID" value="NZ_CP010848.1"/>
</dbReference>
<sequence length="200" mass="21601">MQLGRLLTAQNAVLGLVGSAIGGLVAMPVVPVVLDEFVSSTSRFGTEQCSPACRSAARTPPLEMLRESAPPEPRMSRLRWITAGALAVLLARILNGRRSEIVGLAVLIGPVVAALVAVLGPIIFPRLIFGWTSLVPLWRATLWYLARHSAQHRAVQSSAGILTLLVAISLWGPLVAITETATNWVAITYEVSDDYRRERD</sequence>
<dbReference type="KEGG" id="rtx:TI83_09975"/>
<feature type="transmembrane region" description="Helical" evidence="1">
    <location>
        <begin position="101"/>
        <end position="122"/>
    </location>
</feature>
<accession>A0A0C5BB96</accession>
<dbReference type="eggNOG" id="COG4591">
    <property type="taxonomic scope" value="Bacteria"/>
</dbReference>
<dbReference type="KEGG" id="rtc:APU90_07090"/>
<reference evidence="2 3" key="1">
    <citation type="submission" date="2015-04" db="EMBL/GenBank/DDBJ databases">
        <title>Draft genome sequence of Rathayibacter toxicus strain FH-142 (AKA 70134 or CS 32), a Western Australian isolate.</title>
        <authorList>
            <consortium name="Consortium for Microbial Forensics and Genomics (microFORGE)"/>
            <person name="Knight B.M."/>
            <person name="Roberts D.P."/>
            <person name="Lin D."/>
            <person name="Hari K."/>
            <person name="Fletcher J."/>
            <person name="Melcher U."/>
            <person name="Blagden T."/>
            <person name="Luster D.G."/>
            <person name="Sechler A.J."/>
            <person name="Schneider W.L."/>
            <person name="Winegar R.A."/>
        </authorList>
    </citation>
    <scope>NUCLEOTIDE SEQUENCE [LARGE SCALE GENOMIC DNA]</scope>
    <source>
        <strain evidence="2 3">FH142</strain>
    </source>
</reference>
<proteinExistence type="predicted"/>
<name>A0A0C5BB96_9MICO</name>
<feature type="transmembrane region" description="Helical" evidence="1">
    <location>
        <begin position="128"/>
        <end position="146"/>
    </location>
</feature>